<dbReference type="Proteomes" id="UP000253562">
    <property type="component" value="Unassembled WGS sequence"/>
</dbReference>
<name>A0A368KMU5_9BACT</name>
<sequence>MKKCFHDLTVSDISDCPIWRFTNENSNDDLEIEPVIEQTFSNLSGLIIAAQVELADLTSHLALHQNVSRAGQKVNDHFLSLTLERAGNWFSLARYHDVSIESFGPIHLAKFMGKPVKDVFPIKYDLRETLRSDSARLVGFVRDVPVFPLTDDELISLSLL</sequence>
<accession>A0A368KMU5</accession>
<dbReference type="EMBL" id="QPEX01000036">
    <property type="protein sequence ID" value="RCS44030.1"/>
    <property type="molecule type" value="Genomic_DNA"/>
</dbReference>
<proteinExistence type="predicted"/>
<organism evidence="1 2">
    <name type="scientific">Bremerella cremea</name>
    <dbReference type="NCBI Taxonomy" id="1031537"/>
    <lineage>
        <taxon>Bacteria</taxon>
        <taxon>Pseudomonadati</taxon>
        <taxon>Planctomycetota</taxon>
        <taxon>Planctomycetia</taxon>
        <taxon>Pirellulales</taxon>
        <taxon>Pirellulaceae</taxon>
        <taxon>Bremerella</taxon>
    </lineage>
</organism>
<comment type="caution">
    <text evidence="1">The sequence shown here is derived from an EMBL/GenBank/DDBJ whole genome shotgun (WGS) entry which is preliminary data.</text>
</comment>
<evidence type="ECO:0000313" key="1">
    <source>
        <dbReference type="EMBL" id="RCS44030.1"/>
    </source>
</evidence>
<dbReference type="AlphaFoldDB" id="A0A368KMU5"/>
<protein>
    <submittedName>
        <fullName evidence="1">Uncharacterized protein</fullName>
    </submittedName>
</protein>
<reference evidence="1 2" key="1">
    <citation type="submission" date="2018-07" db="EMBL/GenBank/DDBJ databases">
        <title>Comparative genomes isolates from brazilian mangrove.</title>
        <authorList>
            <person name="De Araujo J.E."/>
            <person name="Taketani R.G."/>
            <person name="Silva M.C.P."/>
            <person name="Lourenco M.V."/>
            <person name="Oliveira V.M."/>
            <person name="Andreote F.D."/>
        </authorList>
    </citation>
    <scope>NUCLEOTIDE SEQUENCE [LARGE SCALE GENOMIC DNA]</scope>
    <source>
        <strain evidence="1 2">HEX PRIS-MGV</strain>
    </source>
</reference>
<gene>
    <name evidence="1" type="ORF">DTL42_18030</name>
</gene>
<dbReference type="RefSeq" id="WP_114370576.1">
    <property type="nucleotide sequence ID" value="NZ_QPEX01000036.1"/>
</dbReference>
<evidence type="ECO:0000313" key="2">
    <source>
        <dbReference type="Proteomes" id="UP000253562"/>
    </source>
</evidence>
<dbReference type="OrthoDB" id="263363at2"/>